<gene>
    <name evidence="1" type="ORF">PXX05_09625</name>
</gene>
<keyword evidence="2" id="KW-1185">Reference proteome</keyword>
<reference evidence="1 2" key="1">
    <citation type="submission" date="2023-02" db="EMBL/GenBank/DDBJ databases">
        <title>Genome Sequence of L. cardiaca H63T.</title>
        <authorList>
            <person name="Lopez A.E."/>
            <person name="Cianciotto N.P."/>
        </authorList>
    </citation>
    <scope>NUCLEOTIDE SEQUENCE [LARGE SCALE GENOMIC DNA]</scope>
    <source>
        <strain evidence="1 2">H63</strain>
    </source>
</reference>
<accession>A0ABY8ANQ3</accession>
<dbReference type="Proteomes" id="UP001222087">
    <property type="component" value="Chromosome"/>
</dbReference>
<dbReference type="EMBL" id="CP119078">
    <property type="protein sequence ID" value="WED42188.1"/>
    <property type="molecule type" value="Genomic_DNA"/>
</dbReference>
<evidence type="ECO:0000313" key="2">
    <source>
        <dbReference type="Proteomes" id="UP001222087"/>
    </source>
</evidence>
<evidence type="ECO:0000313" key="1">
    <source>
        <dbReference type="EMBL" id="WED42188.1"/>
    </source>
</evidence>
<protein>
    <submittedName>
        <fullName evidence="1">Uncharacterized protein</fullName>
    </submittedName>
</protein>
<organism evidence="1 2">
    <name type="scientific">Legionella cardiaca</name>
    <dbReference type="NCBI Taxonomy" id="1071983"/>
    <lineage>
        <taxon>Bacteria</taxon>
        <taxon>Pseudomonadati</taxon>
        <taxon>Pseudomonadota</taxon>
        <taxon>Gammaproteobacteria</taxon>
        <taxon>Legionellales</taxon>
        <taxon>Legionellaceae</taxon>
        <taxon>Legionella</taxon>
    </lineage>
</organism>
<sequence length="79" mass="9298">MPKKNTENNTFFYKKPDIISTKRETLKIPGTEEVYDQNNRLIGVISRQLPEFIPLSRVTDLNTSDFEQEEDLHYLYGMS</sequence>
<proteinExistence type="predicted"/>
<dbReference type="RefSeq" id="WP_275088013.1">
    <property type="nucleotide sequence ID" value="NZ_CP119078.1"/>
</dbReference>
<name>A0ABY8ANQ3_9GAMM</name>